<organism evidence="8 10">
    <name type="scientific">Heyndrickxia ginsengihumi</name>
    <dbReference type="NCBI Taxonomy" id="363870"/>
    <lineage>
        <taxon>Bacteria</taxon>
        <taxon>Bacillati</taxon>
        <taxon>Bacillota</taxon>
        <taxon>Bacilli</taxon>
        <taxon>Bacillales</taxon>
        <taxon>Bacillaceae</taxon>
        <taxon>Heyndrickxia</taxon>
    </lineage>
</organism>
<comment type="caution">
    <text evidence="8">The sequence shown here is derived from an EMBL/GenBank/DDBJ whole genome shotgun (WGS) entry which is preliminary data.</text>
</comment>
<dbReference type="InterPro" id="IPR011055">
    <property type="entry name" value="Dup_hybrid_motif"/>
</dbReference>
<dbReference type="Gene3D" id="2.70.70.10">
    <property type="entry name" value="Glucose Permease (Domain IIA)"/>
    <property type="match status" value="1"/>
</dbReference>
<dbReference type="FunFam" id="2.70.70.10:FF:000001">
    <property type="entry name" value="PTS system glucose-specific IIA component"/>
    <property type="match status" value="1"/>
</dbReference>
<dbReference type="NCBIfam" id="TIGR00830">
    <property type="entry name" value="PTBA"/>
    <property type="match status" value="1"/>
</dbReference>
<reference evidence="8 10" key="1">
    <citation type="submission" date="2014-10" db="EMBL/GenBank/DDBJ databases">
        <title>Draft genome of phytase producing Bacillus ginsengihumi strain M2.11.</title>
        <authorList>
            <person name="Toymentseva A."/>
            <person name="Boulygina E.A."/>
            <person name="Kazakov S.V."/>
            <person name="Kayumov I."/>
            <person name="Suleimanova A.D."/>
            <person name="Mardanova A.M."/>
            <person name="Maria S.N."/>
            <person name="Sergey M.Y."/>
            <person name="Sharipova M.R."/>
        </authorList>
    </citation>
    <scope>NUCLEOTIDE SEQUENCE [LARGE SCALE GENOMIC DNA]</scope>
    <source>
        <strain evidence="8 10">M2.11</strain>
    </source>
</reference>
<dbReference type="PROSITE" id="PS51093">
    <property type="entry name" value="PTS_EIIA_TYPE_1"/>
    <property type="match status" value="1"/>
</dbReference>
<dbReference type="Proteomes" id="UP000030588">
    <property type="component" value="Unassembled WGS sequence"/>
</dbReference>
<name>A0A0A6VAZ9_9BACI</name>
<comment type="subcellular location">
    <subcellularLocation>
        <location evidence="1">Cytoplasm</location>
    </subcellularLocation>
</comment>
<dbReference type="InterPro" id="IPR050890">
    <property type="entry name" value="PTS_EIIA_component"/>
</dbReference>
<keyword evidence="11" id="KW-1185">Reference proteome</keyword>
<gene>
    <name evidence="9" type="ORF">G4D61_03775</name>
    <name evidence="8" type="ORF">NG54_09505</name>
</gene>
<reference evidence="9 11" key="3">
    <citation type="submission" date="2020-03" db="EMBL/GenBank/DDBJ databases">
        <title>Bacillus aquiflavi sp. nov., isolated from yellow water of strong flavor Chinese baijiu in Yibin region of China.</title>
        <authorList>
            <person name="Xie J."/>
        </authorList>
    </citation>
    <scope>NUCLEOTIDE SEQUENCE [LARGE SCALE GENOMIC DNA]</scope>
    <source>
        <strain evidence="9 11">Gsoil 114</strain>
    </source>
</reference>
<keyword evidence="2" id="KW-0813">Transport</keyword>
<dbReference type="GO" id="GO:0009401">
    <property type="term" value="P:phosphoenolpyruvate-dependent sugar phosphotransferase system"/>
    <property type="evidence" value="ECO:0007669"/>
    <property type="project" value="UniProtKB-KW"/>
</dbReference>
<evidence type="ECO:0000259" key="7">
    <source>
        <dbReference type="PROSITE" id="PS51093"/>
    </source>
</evidence>
<protein>
    <submittedName>
        <fullName evidence="8">PTS glucose transporter subunit IIA</fullName>
    </submittedName>
</protein>
<evidence type="ECO:0000313" key="11">
    <source>
        <dbReference type="Proteomes" id="UP000476934"/>
    </source>
</evidence>
<dbReference type="STRING" id="363870.NG54_09505"/>
<evidence type="ECO:0000256" key="4">
    <source>
        <dbReference type="ARBA" id="ARBA00022679"/>
    </source>
</evidence>
<dbReference type="PROSITE" id="PS00371">
    <property type="entry name" value="PTS_EIIA_TYPE_1_HIS"/>
    <property type="match status" value="1"/>
</dbReference>
<dbReference type="EMBL" id="JAAIWK010000003">
    <property type="protein sequence ID" value="NEY19089.1"/>
    <property type="molecule type" value="Genomic_DNA"/>
</dbReference>
<keyword evidence="3 8" id="KW-0762">Sugar transport</keyword>
<dbReference type="GO" id="GO:0005737">
    <property type="term" value="C:cytoplasm"/>
    <property type="evidence" value="ECO:0007669"/>
    <property type="project" value="UniProtKB-SubCell"/>
</dbReference>
<evidence type="ECO:0000256" key="5">
    <source>
        <dbReference type="ARBA" id="ARBA00022683"/>
    </source>
</evidence>
<keyword evidence="5" id="KW-0598">Phosphotransferase system</keyword>
<reference evidence="9" key="2">
    <citation type="submission" date="2020-02" db="EMBL/GenBank/DDBJ databases">
        <authorList>
            <person name="Feng H."/>
        </authorList>
    </citation>
    <scope>NUCLEOTIDE SEQUENCE [LARGE SCALE GENOMIC DNA]</scope>
    <source>
        <strain evidence="9">Gsoil 114</strain>
    </source>
</reference>
<dbReference type="RefSeq" id="WP_025731268.1">
    <property type="nucleotide sequence ID" value="NZ_JAAIWK010000003.1"/>
</dbReference>
<evidence type="ECO:0000256" key="6">
    <source>
        <dbReference type="ARBA" id="ARBA00022777"/>
    </source>
</evidence>
<dbReference type="InterPro" id="IPR001127">
    <property type="entry name" value="PTS_EIIA_1_perm"/>
</dbReference>
<proteinExistence type="predicted"/>
<evidence type="ECO:0000256" key="2">
    <source>
        <dbReference type="ARBA" id="ARBA00022448"/>
    </source>
</evidence>
<accession>A0A0A6VAZ9</accession>
<dbReference type="Proteomes" id="UP000476934">
    <property type="component" value="Unassembled WGS sequence"/>
</dbReference>
<dbReference type="PANTHER" id="PTHR45008">
    <property type="entry name" value="PTS SYSTEM GLUCOSE-SPECIFIC EIIA COMPONENT"/>
    <property type="match status" value="1"/>
</dbReference>
<dbReference type="SUPFAM" id="SSF51261">
    <property type="entry name" value="Duplicated hybrid motif"/>
    <property type="match status" value="1"/>
</dbReference>
<evidence type="ECO:0000256" key="1">
    <source>
        <dbReference type="ARBA" id="ARBA00004496"/>
    </source>
</evidence>
<feature type="domain" description="PTS EIIA type-1" evidence="7">
    <location>
        <begin position="34"/>
        <end position="138"/>
    </location>
</feature>
<dbReference type="PANTHER" id="PTHR45008:SF1">
    <property type="entry name" value="PTS SYSTEM GLUCOSE-SPECIFIC EIIA COMPONENT"/>
    <property type="match status" value="1"/>
</dbReference>
<dbReference type="EMBL" id="JRUN01000024">
    <property type="protein sequence ID" value="KHD85410.1"/>
    <property type="molecule type" value="Genomic_DNA"/>
</dbReference>
<dbReference type="GO" id="GO:0016301">
    <property type="term" value="F:kinase activity"/>
    <property type="evidence" value="ECO:0007669"/>
    <property type="project" value="UniProtKB-KW"/>
</dbReference>
<dbReference type="AlphaFoldDB" id="A0A0A6VAZ9"/>
<dbReference type="OrthoDB" id="92465at2"/>
<keyword evidence="4" id="KW-0808">Transferase</keyword>
<evidence type="ECO:0000313" key="9">
    <source>
        <dbReference type="EMBL" id="NEY19089.1"/>
    </source>
</evidence>
<dbReference type="Pfam" id="PF00358">
    <property type="entry name" value="PTS_EIIA_1"/>
    <property type="match status" value="1"/>
</dbReference>
<keyword evidence="6" id="KW-0418">Kinase</keyword>
<sequence>MFRKWFGRNNDSKDTLTVIAPISGKVTKLEDVPDPVFSEKMMGDGIAIDPVEGKILSPVEGRIVQIFPTKHAIGIQAKNGVELLIHIGLETVSLNGEGFNIYVSEGEKVKQGDLLVTFNLNFIKANANSSVTPIVITNSNEMESIILQAANEVKAGEDPLLTINK</sequence>
<evidence type="ECO:0000313" key="10">
    <source>
        <dbReference type="Proteomes" id="UP000030588"/>
    </source>
</evidence>
<evidence type="ECO:0000256" key="3">
    <source>
        <dbReference type="ARBA" id="ARBA00022597"/>
    </source>
</evidence>
<evidence type="ECO:0000313" key="8">
    <source>
        <dbReference type="EMBL" id="KHD85410.1"/>
    </source>
</evidence>